<proteinExistence type="predicted"/>
<evidence type="ECO:0000313" key="2">
    <source>
        <dbReference type="EMBL" id="EQA63356.1"/>
    </source>
</evidence>
<evidence type="ECO:0000313" key="3">
    <source>
        <dbReference type="Proteomes" id="UP000018747"/>
    </source>
</evidence>
<evidence type="ECO:0000256" key="1">
    <source>
        <dbReference type="SAM" id="Phobius"/>
    </source>
</evidence>
<organism evidence="2 3">
    <name type="scientific">Leptospira alexanderi serovar Manhao 3 str. L 60</name>
    <dbReference type="NCBI Taxonomy" id="1049759"/>
    <lineage>
        <taxon>Bacteria</taxon>
        <taxon>Pseudomonadati</taxon>
        <taxon>Spirochaetota</taxon>
        <taxon>Spirochaetia</taxon>
        <taxon>Leptospirales</taxon>
        <taxon>Leptospiraceae</taxon>
        <taxon>Leptospira</taxon>
    </lineage>
</organism>
<accession>V6I0R6</accession>
<dbReference type="Proteomes" id="UP000018747">
    <property type="component" value="Unassembled WGS sequence"/>
</dbReference>
<keyword evidence="1" id="KW-1133">Transmembrane helix</keyword>
<dbReference type="AlphaFoldDB" id="V6I0R6"/>
<protein>
    <submittedName>
        <fullName evidence="2">Uncharacterized protein</fullName>
    </submittedName>
</protein>
<feature type="transmembrane region" description="Helical" evidence="1">
    <location>
        <begin position="6"/>
        <end position="29"/>
    </location>
</feature>
<keyword evidence="1" id="KW-0472">Membrane</keyword>
<keyword evidence="3" id="KW-1185">Reference proteome</keyword>
<sequence length="149" mass="16947">MDLYFNSILAASISILASVITASSAYYFTKRSQQLNDERRIKEEFFRQFIKALSDLAIDNSNRSASLAFSESINILLLIGSPGVVKALMNFHNYIKSDKTKTDGSSDQSDLHDELLHDLIKELRLDLFRNFKVNKDFPKIHLVGGPQKY</sequence>
<gene>
    <name evidence="2" type="ORF">LEP1GSC062_4326</name>
</gene>
<dbReference type="RefSeq" id="WP_010576131.1">
    <property type="nucleotide sequence ID" value="NZ_AHMT02000019.1"/>
</dbReference>
<comment type="caution">
    <text evidence="2">The sequence shown here is derived from an EMBL/GenBank/DDBJ whole genome shotgun (WGS) entry which is preliminary data.</text>
</comment>
<keyword evidence="1" id="KW-0812">Transmembrane</keyword>
<dbReference type="EMBL" id="AHMT02000019">
    <property type="protein sequence ID" value="EQA63356.1"/>
    <property type="molecule type" value="Genomic_DNA"/>
</dbReference>
<reference evidence="2" key="1">
    <citation type="submission" date="2013-05" db="EMBL/GenBank/DDBJ databases">
        <authorList>
            <person name="Harkins D.M."/>
            <person name="Durkin A.S."/>
            <person name="Brinkac L.M."/>
            <person name="Haft D.H."/>
            <person name="Selengut J.D."/>
            <person name="Sanka R."/>
            <person name="DePew J."/>
            <person name="Purushe J."/>
            <person name="Hartskeerl R.A."/>
            <person name="Ahmed A."/>
            <person name="van der Linden H."/>
            <person name="Goris M.G.A."/>
            <person name="Vinetz J.M."/>
            <person name="Sutton G.G."/>
            <person name="Nierman W.C."/>
            <person name="Fouts D.E."/>
        </authorList>
    </citation>
    <scope>NUCLEOTIDE SEQUENCE [LARGE SCALE GENOMIC DNA]</scope>
    <source>
        <strain evidence="2">L 60</strain>
    </source>
</reference>
<name>V6I0R6_9LEPT</name>